<keyword evidence="8" id="KW-1185">Reference proteome</keyword>
<name>A0A7Y9LKU8_9BURK</name>
<evidence type="ECO:0000256" key="2">
    <source>
        <dbReference type="ARBA" id="ARBA00022692"/>
    </source>
</evidence>
<dbReference type="GO" id="GO:0016874">
    <property type="term" value="F:ligase activity"/>
    <property type="evidence" value="ECO:0007669"/>
    <property type="project" value="UniProtKB-KW"/>
</dbReference>
<feature type="transmembrane region" description="Helical" evidence="5">
    <location>
        <begin position="44"/>
        <end position="60"/>
    </location>
</feature>
<feature type="transmembrane region" description="Helical" evidence="5">
    <location>
        <begin position="98"/>
        <end position="116"/>
    </location>
</feature>
<accession>A0A7Y9LKU8</accession>
<evidence type="ECO:0000313" key="8">
    <source>
        <dbReference type="Proteomes" id="UP000542125"/>
    </source>
</evidence>
<dbReference type="Pfam" id="PF04932">
    <property type="entry name" value="Wzy_C"/>
    <property type="match status" value="1"/>
</dbReference>
<feature type="transmembrane region" description="Helical" evidence="5">
    <location>
        <begin position="72"/>
        <end position="92"/>
    </location>
</feature>
<gene>
    <name evidence="7" type="ORF">FHW18_002565</name>
</gene>
<feature type="transmembrane region" description="Helical" evidence="5">
    <location>
        <begin position="214"/>
        <end position="244"/>
    </location>
</feature>
<evidence type="ECO:0000256" key="4">
    <source>
        <dbReference type="ARBA" id="ARBA00023136"/>
    </source>
</evidence>
<dbReference type="PANTHER" id="PTHR37422">
    <property type="entry name" value="TEICHURONIC ACID BIOSYNTHESIS PROTEIN TUAE"/>
    <property type="match status" value="1"/>
</dbReference>
<feature type="domain" description="O-antigen ligase-related" evidence="6">
    <location>
        <begin position="217"/>
        <end position="355"/>
    </location>
</feature>
<evidence type="ECO:0000313" key="7">
    <source>
        <dbReference type="EMBL" id="NYE83294.1"/>
    </source>
</evidence>
<dbReference type="RefSeq" id="WP_179586834.1">
    <property type="nucleotide sequence ID" value="NZ_JACBYR010000001.1"/>
</dbReference>
<feature type="transmembrane region" description="Helical" evidence="5">
    <location>
        <begin position="347"/>
        <end position="367"/>
    </location>
</feature>
<dbReference type="EMBL" id="JACBYR010000001">
    <property type="protein sequence ID" value="NYE83294.1"/>
    <property type="molecule type" value="Genomic_DNA"/>
</dbReference>
<organism evidence="7 8">
    <name type="scientific">Pigmentiphaga litoralis</name>
    <dbReference type="NCBI Taxonomy" id="516702"/>
    <lineage>
        <taxon>Bacteria</taxon>
        <taxon>Pseudomonadati</taxon>
        <taxon>Pseudomonadota</taxon>
        <taxon>Betaproteobacteria</taxon>
        <taxon>Burkholderiales</taxon>
        <taxon>Alcaligenaceae</taxon>
        <taxon>Pigmentiphaga</taxon>
    </lineage>
</organism>
<evidence type="ECO:0000256" key="1">
    <source>
        <dbReference type="ARBA" id="ARBA00004141"/>
    </source>
</evidence>
<dbReference type="PANTHER" id="PTHR37422:SF13">
    <property type="entry name" value="LIPOPOLYSACCHARIDE BIOSYNTHESIS PROTEIN PA4999-RELATED"/>
    <property type="match status" value="1"/>
</dbReference>
<comment type="caution">
    <text evidence="7">The sequence shown here is derived from an EMBL/GenBank/DDBJ whole genome shotgun (WGS) entry which is preliminary data.</text>
</comment>
<dbReference type="Proteomes" id="UP000542125">
    <property type="component" value="Unassembled WGS sequence"/>
</dbReference>
<feature type="transmembrane region" description="Helical" evidence="5">
    <location>
        <begin position="445"/>
        <end position="465"/>
    </location>
</feature>
<dbReference type="InterPro" id="IPR007016">
    <property type="entry name" value="O-antigen_ligase-rel_domated"/>
</dbReference>
<feature type="transmembrane region" description="Helical" evidence="5">
    <location>
        <begin position="137"/>
        <end position="161"/>
    </location>
</feature>
<keyword evidence="7" id="KW-0436">Ligase</keyword>
<evidence type="ECO:0000256" key="5">
    <source>
        <dbReference type="SAM" id="Phobius"/>
    </source>
</evidence>
<keyword evidence="4 5" id="KW-0472">Membrane</keyword>
<dbReference type="InterPro" id="IPR051533">
    <property type="entry name" value="WaaL-like"/>
</dbReference>
<sequence length="500" mass="54100">MMLTSLASRYLLTSLTCLALAVGPFLHIPWTIDASYHNNQRLMQVLVLVIAAVTVLVRQRRHGAAMIWPGKAGAASLGVWLLLGVVSGMQALSPRHAFYEWGSMTLLVMLALAIAAEWSTDADAGQVAARMRRMALWCGYGCVAYIFLAMAYYLIAVVGHVQPSQLMLSPGYDNHRFLNHVQTISLPFLAWLALPAAGVADGRAHRAMWWRMTAVWWMLLFVTGGRGTVFGIGVAIVVVLGGYGRQAWPWVRVLVTSAAAGLVAYLLLYVALPLAIGLKPFGVLQGVAERSLVDPASGRLDLWRLAGAMIQSHPWLGEGPLHFAHRAMALQANAHPHDWLLQIAAEWGVPAVIALTAALVCGVVAMWRRGRAVADDDLAGQALRTVLTGGVAATIADAFVSGSIVMPMSQLWIVVLVACAVAWTQQGRTASSAAPNPAAARPPRRNVWVSMFMALVLAFAVASVLRGMLPEALDLTAQERDFTPPAYPFFAPRLWRNGYF</sequence>
<reference evidence="7 8" key="1">
    <citation type="submission" date="2020-07" db="EMBL/GenBank/DDBJ databases">
        <title>Genomic Encyclopedia of Type Strains, Phase IV (KMG-V): Genome sequencing to study the core and pangenomes of soil and plant-associated prokaryotes.</title>
        <authorList>
            <person name="Whitman W."/>
        </authorList>
    </citation>
    <scope>NUCLEOTIDE SEQUENCE [LARGE SCALE GENOMIC DNA]</scope>
    <source>
        <strain evidence="7 8">SAS40</strain>
    </source>
</reference>
<protein>
    <submittedName>
        <fullName evidence="7">O-antigen ligase</fullName>
    </submittedName>
</protein>
<comment type="subcellular location">
    <subcellularLocation>
        <location evidence="1">Membrane</location>
        <topology evidence="1">Multi-pass membrane protein</topology>
    </subcellularLocation>
</comment>
<keyword evidence="3 5" id="KW-1133">Transmembrane helix</keyword>
<dbReference type="GO" id="GO:0016020">
    <property type="term" value="C:membrane"/>
    <property type="evidence" value="ECO:0007669"/>
    <property type="project" value="UniProtKB-SubCell"/>
</dbReference>
<proteinExistence type="predicted"/>
<dbReference type="AlphaFoldDB" id="A0A7Y9LKU8"/>
<evidence type="ECO:0000259" key="6">
    <source>
        <dbReference type="Pfam" id="PF04932"/>
    </source>
</evidence>
<feature type="transmembrane region" description="Helical" evidence="5">
    <location>
        <begin position="404"/>
        <end position="424"/>
    </location>
</feature>
<evidence type="ECO:0000256" key="3">
    <source>
        <dbReference type="ARBA" id="ARBA00022989"/>
    </source>
</evidence>
<keyword evidence="2 5" id="KW-0812">Transmembrane</keyword>
<feature type="transmembrane region" description="Helical" evidence="5">
    <location>
        <begin position="250"/>
        <end position="272"/>
    </location>
</feature>